<dbReference type="Gene3D" id="3.20.20.10">
    <property type="entry name" value="Alanine racemase"/>
    <property type="match status" value="1"/>
</dbReference>
<evidence type="ECO:0000256" key="4">
    <source>
        <dbReference type="ARBA" id="ARBA00023239"/>
    </source>
</evidence>
<keyword evidence="3 8" id="KW-0663">Pyridoxal phosphate</keyword>
<comment type="pathway">
    <text evidence="5">Amine and polyamine biosynthesis; putrescine biosynthesis via L-ornithine pathway; putrescine from L-ornithine: step 1/1.</text>
</comment>
<dbReference type="Gene3D" id="2.40.37.10">
    <property type="entry name" value="Lyase, Ornithine Decarboxylase, Chain A, domain 1"/>
    <property type="match status" value="1"/>
</dbReference>
<dbReference type="EMBL" id="WESC01000011">
    <property type="protein sequence ID" value="KAB7739364.1"/>
    <property type="molecule type" value="Genomic_DNA"/>
</dbReference>
<feature type="domain" description="Orn/DAP/Arg decarboxylase 2 N-terminal" evidence="9">
    <location>
        <begin position="27"/>
        <end position="258"/>
    </location>
</feature>
<dbReference type="InterPro" id="IPR022653">
    <property type="entry name" value="De-COase2_pyr-phos_BS"/>
</dbReference>
<evidence type="ECO:0000256" key="5">
    <source>
        <dbReference type="ARBA" id="ARBA00034115"/>
    </source>
</evidence>
<dbReference type="FunFam" id="3.20.20.10:FF:000008">
    <property type="entry name" value="Ornithine decarboxylase"/>
    <property type="match status" value="1"/>
</dbReference>
<dbReference type="FunFam" id="2.40.37.10:FF:000004">
    <property type="entry name" value="Ornithine decarboxylase"/>
    <property type="match status" value="1"/>
</dbReference>
<protein>
    <recommendedName>
        <fullName evidence="6">ornithine decarboxylase</fullName>
        <ecNumber evidence="6">4.1.1.17</ecNumber>
    </recommendedName>
</protein>
<dbReference type="InterPro" id="IPR009006">
    <property type="entry name" value="Ala_racemase/Decarboxylase_C"/>
</dbReference>
<dbReference type="PROSITE" id="PS00879">
    <property type="entry name" value="ODR_DC_2_2"/>
    <property type="match status" value="1"/>
</dbReference>
<evidence type="ECO:0000313" key="11">
    <source>
        <dbReference type="Proteomes" id="UP000468901"/>
    </source>
</evidence>
<evidence type="ECO:0000256" key="1">
    <source>
        <dbReference type="ARBA" id="ARBA00001933"/>
    </source>
</evidence>
<dbReference type="GO" id="GO:0033387">
    <property type="term" value="P:putrescine biosynthetic process from arginine, via ornithine"/>
    <property type="evidence" value="ECO:0007669"/>
    <property type="project" value="TreeGrafter"/>
</dbReference>
<dbReference type="GO" id="GO:0004586">
    <property type="term" value="F:ornithine decarboxylase activity"/>
    <property type="evidence" value="ECO:0007669"/>
    <property type="project" value="UniProtKB-EC"/>
</dbReference>
<evidence type="ECO:0000256" key="2">
    <source>
        <dbReference type="ARBA" id="ARBA00008872"/>
    </source>
</evidence>
<name>A0A6N6VF37_9HYPH</name>
<evidence type="ECO:0000313" key="10">
    <source>
        <dbReference type="EMBL" id="KAB7739364.1"/>
    </source>
</evidence>
<dbReference type="Pfam" id="PF02784">
    <property type="entry name" value="Orn_Arg_deC_N"/>
    <property type="match status" value="1"/>
</dbReference>
<dbReference type="Proteomes" id="UP000468901">
    <property type="component" value="Unassembled WGS sequence"/>
</dbReference>
<sequence length="376" mass="40926">MPPKIARFLETAELPSPCLVVDVDIVAHNWTELARSLPQARIFYAVKANPANEIVSRLARLGSCFDTASMGEIDLCLRHRVSPDRISFGNTIKKERDIASAFAKGVRLYAFDSEAELEKIARSAPGSKVYCRVLMECEGAEWPLSRKFGCEPEMAADLLVRARELGLDAYGVSFHVGSQQTDLTQYDKALVQASALFDALAERGIELKLVNMGGGFPSRYRTDVPSIEAYGAAIREALARRFGDRQPDVIVEPGRGIVGDAGVIQSEVVLVSEKGGNDQRRWVYLDVGKFHGLAETMDEAIKYRLLTPHDGGETAPVVLAGPTCDSADILYEKADYRLPTALKAGDKVCILATGAYTTTYSAVAFNGFPPLASICI</sequence>
<evidence type="ECO:0000256" key="6">
    <source>
        <dbReference type="ARBA" id="ARBA00034138"/>
    </source>
</evidence>
<proteinExistence type="inferred from homology"/>
<dbReference type="GO" id="GO:0005737">
    <property type="term" value="C:cytoplasm"/>
    <property type="evidence" value="ECO:0007669"/>
    <property type="project" value="TreeGrafter"/>
</dbReference>
<dbReference type="RefSeq" id="WP_152216819.1">
    <property type="nucleotide sequence ID" value="NZ_JBAQYD010000038.1"/>
</dbReference>
<dbReference type="InterPro" id="IPR022657">
    <property type="entry name" value="De-COase2_CS"/>
</dbReference>
<comment type="cofactor">
    <cofactor evidence="1 8">
        <name>pyridoxal 5'-phosphate</name>
        <dbReference type="ChEBI" id="CHEBI:597326"/>
    </cofactor>
</comment>
<feature type="modified residue" description="N6-(pyridoxal phosphate)lysine" evidence="8">
    <location>
        <position position="47"/>
    </location>
</feature>
<dbReference type="PANTHER" id="PTHR11482">
    <property type="entry name" value="ARGININE/DIAMINOPIMELATE/ORNITHINE DECARBOXYLASE"/>
    <property type="match status" value="1"/>
</dbReference>
<feature type="active site" description="Proton donor" evidence="8">
    <location>
        <position position="324"/>
    </location>
</feature>
<comment type="similarity">
    <text evidence="2">Belongs to the Orn/Lys/Arg decarboxylase class-II family.</text>
</comment>
<keyword evidence="4" id="KW-0456">Lyase</keyword>
<dbReference type="SUPFAM" id="SSF50621">
    <property type="entry name" value="Alanine racemase C-terminal domain-like"/>
    <property type="match status" value="1"/>
</dbReference>
<organism evidence="10 11">
    <name type="scientific">Parvibaculum sedimenti</name>
    <dbReference type="NCBI Taxonomy" id="2608632"/>
    <lineage>
        <taxon>Bacteria</taxon>
        <taxon>Pseudomonadati</taxon>
        <taxon>Pseudomonadota</taxon>
        <taxon>Alphaproteobacteria</taxon>
        <taxon>Hyphomicrobiales</taxon>
        <taxon>Parvibaculaceae</taxon>
        <taxon>Parvibaculum</taxon>
    </lineage>
</organism>
<accession>A0A6N6VF37</accession>
<gene>
    <name evidence="10" type="ORF">F2P47_12575</name>
</gene>
<comment type="caution">
    <text evidence="10">The sequence shown here is derived from an EMBL/GenBank/DDBJ whole genome shotgun (WGS) entry which is preliminary data.</text>
</comment>
<dbReference type="CDD" id="cd00622">
    <property type="entry name" value="PLPDE_III_ODC"/>
    <property type="match status" value="1"/>
</dbReference>
<dbReference type="InterPro" id="IPR002433">
    <property type="entry name" value="Orn_de-COase"/>
</dbReference>
<evidence type="ECO:0000256" key="8">
    <source>
        <dbReference type="PIRSR" id="PIRSR600183-50"/>
    </source>
</evidence>
<evidence type="ECO:0000256" key="3">
    <source>
        <dbReference type="ARBA" id="ARBA00022898"/>
    </source>
</evidence>
<keyword evidence="11" id="KW-1185">Reference proteome</keyword>
<dbReference type="InterPro" id="IPR029066">
    <property type="entry name" value="PLP-binding_barrel"/>
</dbReference>
<dbReference type="InterPro" id="IPR000183">
    <property type="entry name" value="Orn/DAP/Arg_de-COase"/>
</dbReference>
<dbReference type="SUPFAM" id="SSF51419">
    <property type="entry name" value="PLP-binding barrel"/>
    <property type="match status" value="1"/>
</dbReference>
<dbReference type="EC" id="4.1.1.17" evidence="6"/>
<dbReference type="PROSITE" id="PS00878">
    <property type="entry name" value="ODR_DC_2_1"/>
    <property type="match status" value="1"/>
</dbReference>
<dbReference type="AlphaFoldDB" id="A0A6N6VF37"/>
<dbReference type="InterPro" id="IPR022644">
    <property type="entry name" value="De-COase2_N"/>
</dbReference>
<dbReference type="PRINTS" id="PR01179">
    <property type="entry name" value="ODADCRBXLASE"/>
</dbReference>
<evidence type="ECO:0000259" key="9">
    <source>
        <dbReference type="Pfam" id="PF02784"/>
    </source>
</evidence>
<evidence type="ECO:0000256" key="7">
    <source>
        <dbReference type="ARBA" id="ARBA00049127"/>
    </source>
</evidence>
<dbReference type="PRINTS" id="PR01182">
    <property type="entry name" value="ORNDCRBXLASE"/>
</dbReference>
<comment type="catalytic activity">
    <reaction evidence="7">
        <text>L-ornithine + H(+) = putrescine + CO2</text>
        <dbReference type="Rhea" id="RHEA:22964"/>
        <dbReference type="ChEBI" id="CHEBI:15378"/>
        <dbReference type="ChEBI" id="CHEBI:16526"/>
        <dbReference type="ChEBI" id="CHEBI:46911"/>
        <dbReference type="ChEBI" id="CHEBI:326268"/>
        <dbReference type="EC" id="4.1.1.17"/>
    </reaction>
</comment>
<reference evidence="10 11" key="1">
    <citation type="submission" date="2019-09" db="EMBL/GenBank/DDBJ databases">
        <title>Parvibaculum sedimenti sp. nov., isolated from sediment.</title>
        <authorList>
            <person name="Wang Y."/>
        </authorList>
    </citation>
    <scope>NUCLEOTIDE SEQUENCE [LARGE SCALE GENOMIC DNA]</scope>
    <source>
        <strain evidence="10 11">HXT-9</strain>
    </source>
</reference>
<dbReference type="PANTHER" id="PTHR11482:SF6">
    <property type="entry name" value="ORNITHINE DECARBOXYLASE 1-RELATED"/>
    <property type="match status" value="1"/>
</dbReference>